<evidence type="ECO:0000256" key="6">
    <source>
        <dbReference type="PROSITE-ProRule" id="PRU00070"/>
    </source>
</evidence>
<comment type="caution">
    <text evidence="9">The sequence shown here is derived from an EMBL/GenBank/DDBJ whole genome shotgun (WGS) entry which is preliminary data.</text>
</comment>
<dbReference type="SUPFAM" id="SSF46934">
    <property type="entry name" value="UBA-like"/>
    <property type="match status" value="1"/>
</dbReference>
<dbReference type="SUPFAM" id="SSF82927">
    <property type="entry name" value="Cysteine-rich DNA binding domain, (DM domain)"/>
    <property type="match status" value="1"/>
</dbReference>
<evidence type="ECO:0000256" key="3">
    <source>
        <dbReference type="ARBA" id="ARBA00022833"/>
    </source>
</evidence>
<evidence type="ECO:0000256" key="1">
    <source>
        <dbReference type="ARBA" id="ARBA00006834"/>
    </source>
</evidence>
<feature type="region of interest" description="Disordered" evidence="7">
    <location>
        <begin position="27"/>
        <end position="60"/>
    </location>
</feature>
<keyword evidence="4 6" id="KW-0238">DNA-binding</keyword>
<dbReference type="InterPro" id="IPR009060">
    <property type="entry name" value="UBA-like_sf"/>
</dbReference>
<dbReference type="GO" id="GO:0046872">
    <property type="term" value="F:metal ion binding"/>
    <property type="evidence" value="ECO:0007669"/>
    <property type="project" value="UniProtKB-KW"/>
</dbReference>
<keyword evidence="10" id="KW-1185">Reference proteome</keyword>
<dbReference type="AlphaFoldDB" id="A0A443R675"/>
<dbReference type="InterPro" id="IPR001275">
    <property type="entry name" value="DM_DNA-bd"/>
</dbReference>
<evidence type="ECO:0000256" key="5">
    <source>
        <dbReference type="ARBA" id="ARBA00023242"/>
    </source>
</evidence>
<dbReference type="EMBL" id="NCKU01001971">
    <property type="protein sequence ID" value="RWS10765.1"/>
    <property type="molecule type" value="Genomic_DNA"/>
</dbReference>
<comment type="similarity">
    <text evidence="1">Belongs to the DMRT family.</text>
</comment>
<dbReference type="FunFam" id="4.10.1040.10:FF:000001">
    <property type="entry name" value="doublesex- and mab-3-related transcription factor 1"/>
    <property type="match status" value="1"/>
</dbReference>
<dbReference type="GO" id="GO:0000978">
    <property type="term" value="F:RNA polymerase II cis-regulatory region sequence-specific DNA binding"/>
    <property type="evidence" value="ECO:0007669"/>
    <property type="project" value="TreeGrafter"/>
</dbReference>
<dbReference type="GO" id="GO:0000981">
    <property type="term" value="F:DNA-binding transcription factor activity, RNA polymerase II-specific"/>
    <property type="evidence" value="ECO:0007669"/>
    <property type="project" value="TreeGrafter"/>
</dbReference>
<keyword evidence="2 6" id="KW-0479">Metal-binding</keyword>
<feature type="region of interest" description="Disordered" evidence="7">
    <location>
        <begin position="149"/>
        <end position="207"/>
    </location>
</feature>
<protein>
    <submittedName>
        <fullName evidence="9">Doublesex and mab-3 related transcription factor 3-like protein</fullName>
    </submittedName>
</protein>
<evidence type="ECO:0000256" key="4">
    <source>
        <dbReference type="ARBA" id="ARBA00023125"/>
    </source>
</evidence>
<sequence>MDRVFNHHPASMHLPLAATAIETQQHSPPLTNHQRQPQSHHSPSQSPQPLNSIGQTPRRPKCARCRNHGMISWLKGHKRHCRFKDCTCAKCNLIAERQRIMAAQVALKRQQAAEDAIAMGLRAVTTGKSAEGCLSPGPIFGMQVTEPLVEKEEENENEETNENDSDSECSGSQSTPAPTTQQSQQSMSKTQQSETHPSDVMNDLPSDFRPGRLSAIDLLMRIFPNQKRTIMELVLQGCNGDVRKAIEHFFSLKDAMALKQVQAKQNIQANGQMTALRAAESANFGPVLGSVKSAFTPLASNVSLFAQNSLFASRTNFAPLAPPFVNTLPTSYHRDFTSLVPQYYNPASVHFLLHQPTSFPNIPTPVGGCPPGCTQCSSNSNLLSSADCTSPTYKELRLSETAVDLSTEANSWRSSPASRGSKCAD</sequence>
<dbReference type="InterPro" id="IPR026607">
    <property type="entry name" value="DMRT"/>
</dbReference>
<evidence type="ECO:0000313" key="10">
    <source>
        <dbReference type="Proteomes" id="UP000285301"/>
    </source>
</evidence>
<dbReference type="Pfam" id="PF03474">
    <property type="entry name" value="DMA"/>
    <property type="match status" value="1"/>
</dbReference>
<dbReference type="Pfam" id="PF00751">
    <property type="entry name" value="DM"/>
    <property type="match status" value="1"/>
</dbReference>
<dbReference type="InterPro" id="IPR005173">
    <property type="entry name" value="DMA"/>
</dbReference>
<accession>A0A443R675</accession>
<comment type="subcellular location">
    <subcellularLocation>
        <location evidence="6">Nucleus</location>
    </subcellularLocation>
</comment>
<dbReference type="CDD" id="cd14370">
    <property type="entry name" value="CUE_DMA"/>
    <property type="match status" value="1"/>
</dbReference>
<dbReference type="InterPro" id="IPR036407">
    <property type="entry name" value="DM_DNA-bd_sf"/>
</dbReference>
<dbReference type="OrthoDB" id="6162476at2759"/>
<name>A0A443R675_9ACAR</name>
<feature type="compositionally biased region" description="Low complexity" evidence="7">
    <location>
        <begin position="170"/>
        <end position="195"/>
    </location>
</feature>
<keyword evidence="3 6" id="KW-0862">Zinc</keyword>
<gene>
    <name evidence="9" type="ORF">B4U79_04939</name>
</gene>
<evidence type="ECO:0000259" key="8">
    <source>
        <dbReference type="PROSITE" id="PS50809"/>
    </source>
</evidence>
<dbReference type="PANTHER" id="PTHR12322">
    <property type="entry name" value="DOUBLESEX AND MAB-3 RELATED TRANSCRIPTION FACTOR DMRT"/>
    <property type="match status" value="1"/>
</dbReference>
<dbReference type="PROSITE" id="PS50809">
    <property type="entry name" value="DM_2"/>
    <property type="match status" value="1"/>
</dbReference>
<evidence type="ECO:0000256" key="7">
    <source>
        <dbReference type="SAM" id="MobiDB-lite"/>
    </source>
</evidence>
<dbReference type="Proteomes" id="UP000285301">
    <property type="component" value="Unassembled WGS sequence"/>
</dbReference>
<feature type="compositionally biased region" description="Acidic residues" evidence="7">
    <location>
        <begin position="151"/>
        <end position="167"/>
    </location>
</feature>
<dbReference type="PANTHER" id="PTHR12322:SF118">
    <property type="entry name" value="DM DOMAIN-CONTAINING PROTEIN"/>
    <property type="match status" value="1"/>
</dbReference>
<dbReference type="GO" id="GO:0005634">
    <property type="term" value="C:nucleus"/>
    <property type="evidence" value="ECO:0007669"/>
    <property type="project" value="UniProtKB-SubCell"/>
</dbReference>
<feature type="compositionally biased region" description="Low complexity" evidence="7">
    <location>
        <begin position="36"/>
        <end position="49"/>
    </location>
</feature>
<keyword evidence="5 6" id="KW-0539">Nucleus</keyword>
<dbReference type="GO" id="GO:0007548">
    <property type="term" value="P:sex differentiation"/>
    <property type="evidence" value="ECO:0007669"/>
    <property type="project" value="TreeGrafter"/>
</dbReference>
<dbReference type="SMART" id="SM00301">
    <property type="entry name" value="DM"/>
    <property type="match status" value="1"/>
</dbReference>
<evidence type="ECO:0000313" key="9">
    <source>
        <dbReference type="EMBL" id="RWS10765.1"/>
    </source>
</evidence>
<evidence type="ECO:0000256" key="2">
    <source>
        <dbReference type="ARBA" id="ARBA00022723"/>
    </source>
</evidence>
<dbReference type="Gene3D" id="4.10.1040.10">
    <property type="entry name" value="DM DNA-binding domain"/>
    <property type="match status" value="1"/>
</dbReference>
<reference evidence="9 10" key="1">
    <citation type="journal article" date="2018" name="Gigascience">
        <title>Genomes of trombidid mites reveal novel predicted allergens and laterally-transferred genes associated with secondary metabolism.</title>
        <authorList>
            <person name="Dong X."/>
            <person name="Chaisiri K."/>
            <person name="Xia D."/>
            <person name="Armstrong S.D."/>
            <person name="Fang Y."/>
            <person name="Donnelly M.J."/>
            <person name="Kadowaki T."/>
            <person name="McGarry J.W."/>
            <person name="Darby A.C."/>
            <person name="Makepeace B.L."/>
        </authorList>
    </citation>
    <scope>NUCLEOTIDE SEQUENCE [LARGE SCALE GENOMIC DNA]</scope>
    <source>
        <strain evidence="9">UoL-WK</strain>
    </source>
</reference>
<organism evidence="9 10">
    <name type="scientific">Dinothrombium tinctorium</name>
    <dbReference type="NCBI Taxonomy" id="1965070"/>
    <lineage>
        <taxon>Eukaryota</taxon>
        <taxon>Metazoa</taxon>
        <taxon>Ecdysozoa</taxon>
        <taxon>Arthropoda</taxon>
        <taxon>Chelicerata</taxon>
        <taxon>Arachnida</taxon>
        <taxon>Acari</taxon>
        <taxon>Acariformes</taxon>
        <taxon>Trombidiformes</taxon>
        <taxon>Prostigmata</taxon>
        <taxon>Anystina</taxon>
        <taxon>Parasitengona</taxon>
        <taxon>Trombidioidea</taxon>
        <taxon>Trombidiidae</taxon>
        <taxon>Dinothrombium</taxon>
    </lineage>
</organism>
<dbReference type="PROSITE" id="PS40000">
    <property type="entry name" value="DM_1"/>
    <property type="match status" value="1"/>
</dbReference>
<proteinExistence type="inferred from homology"/>
<feature type="domain" description="DM" evidence="8">
    <location>
        <begin position="62"/>
        <end position="109"/>
    </location>
</feature>
<feature type="DNA-binding region" description="DM" evidence="6">
    <location>
        <begin position="62"/>
        <end position="109"/>
    </location>
</feature>
<dbReference type="STRING" id="1965070.A0A443R675"/>